<keyword evidence="2" id="KW-1185">Reference proteome</keyword>
<dbReference type="EMBL" id="UGSO01000001">
    <property type="protein sequence ID" value="SUB17107.1"/>
    <property type="molecule type" value="Genomic_DNA"/>
</dbReference>
<proteinExistence type="predicted"/>
<dbReference type="Proteomes" id="UP000254640">
    <property type="component" value="Unassembled WGS sequence"/>
</dbReference>
<dbReference type="AlphaFoldDB" id="A0A379AGZ7"/>
<gene>
    <name evidence="1" type="ORF">NCTC9381_03029</name>
</gene>
<organism evidence="1 2">
    <name type="scientific">Enterobacter agglomerans</name>
    <name type="common">Erwinia herbicola</name>
    <name type="synonym">Pantoea agglomerans</name>
    <dbReference type="NCBI Taxonomy" id="549"/>
    <lineage>
        <taxon>Bacteria</taxon>
        <taxon>Pseudomonadati</taxon>
        <taxon>Pseudomonadota</taxon>
        <taxon>Gammaproteobacteria</taxon>
        <taxon>Enterobacterales</taxon>
        <taxon>Erwiniaceae</taxon>
        <taxon>Pantoea</taxon>
        <taxon>Pantoea agglomerans group</taxon>
    </lineage>
</organism>
<name>A0A379AGZ7_ENTAG</name>
<sequence length="41" mass="4451">MIGSIAQILFEGRDGHLGFLAQRAFTGRSDLPPQLLRPPAC</sequence>
<reference evidence="1 2" key="1">
    <citation type="submission" date="2018-06" db="EMBL/GenBank/DDBJ databases">
        <authorList>
            <consortium name="Pathogen Informatics"/>
            <person name="Doyle S."/>
        </authorList>
    </citation>
    <scope>NUCLEOTIDE SEQUENCE [LARGE SCALE GENOMIC DNA]</scope>
    <source>
        <strain evidence="1 2">NCTC9381</strain>
    </source>
</reference>
<protein>
    <submittedName>
        <fullName evidence="1">Uncharacterized protein</fullName>
    </submittedName>
</protein>
<evidence type="ECO:0000313" key="1">
    <source>
        <dbReference type="EMBL" id="SUB17107.1"/>
    </source>
</evidence>
<evidence type="ECO:0000313" key="2">
    <source>
        <dbReference type="Proteomes" id="UP000254640"/>
    </source>
</evidence>
<accession>A0A379AGZ7</accession>